<dbReference type="Gene3D" id="3.40.190.10">
    <property type="entry name" value="Periplasmic binding protein-like II"/>
    <property type="match status" value="2"/>
</dbReference>
<keyword evidence="4 7" id="KW-0732">Signal</keyword>
<comment type="subunit">
    <text evidence="5">The complex is composed of two ATP-binding proteins (ModC), two transmembrane proteins (ModB) and a solute-binding protein (ModA).</text>
</comment>
<gene>
    <name evidence="8" type="ORF">SIAM614_20850</name>
</gene>
<feature type="binding site" evidence="6">
    <location>
        <position position="179"/>
    </location>
    <ligand>
        <name>molybdate</name>
        <dbReference type="ChEBI" id="CHEBI:36264"/>
    </ligand>
</feature>
<comment type="similarity">
    <text evidence="1">Belongs to the bacterial solute-binding protein ModA family.</text>
</comment>
<sequence>MFKFCLNARLRSLTAAAFLANLPVLPTEAAADEITVFAAASLADALNEIEQHFEAATGHDLVISLAGSSALARQIQQGAPADIFISANPDWMDVLEKDGLLEPGSRFDLLNNALVLIAHGREAQPLDMTDLDLAGLLGDNRLAMALVDAVPAGIYGKAALQSLGLWDAAEPRIAQSDNVRSALALVATGEAPYGIVYATDAVAEDNVTVVGTFPADSHPPIVYPVADLANRDVPAEAEFLAYLQGPDAREAFERQGFVVLAR</sequence>
<feature type="binding site" evidence="6">
    <location>
        <position position="41"/>
    </location>
    <ligand>
        <name>molybdate</name>
        <dbReference type="ChEBI" id="CHEBI:36264"/>
    </ligand>
</feature>
<dbReference type="FunFam" id="3.40.190.10:FF:000035">
    <property type="entry name" value="Molybdate ABC transporter substrate-binding protein"/>
    <property type="match status" value="1"/>
</dbReference>
<evidence type="ECO:0000256" key="4">
    <source>
        <dbReference type="ARBA" id="ARBA00022729"/>
    </source>
</evidence>
<evidence type="ECO:0000313" key="8">
    <source>
        <dbReference type="EMBL" id="EAV42177.1"/>
    </source>
</evidence>
<dbReference type="SUPFAM" id="SSF53850">
    <property type="entry name" value="Periplasmic binding protein-like II"/>
    <property type="match status" value="1"/>
</dbReference>
<name>A0NYI1_ROSAI</name>
<accession>A0NYI1</accession>
<dbReference type="PIRSF" id="PIRSF004846">
    <property type="entry name" value="ModA"/>
    <property type="match status" value="1"/>
</dbReference>
<comment type="caution">
    <text evidence="8">The sequence shown here is derived from an EMBL/GenBank/DDBJ whole genome shotgun (WGS) entry which is preliminary data.</text>
</comment>
<evidence type="ECO:0000256" key="2">
    <source>
        <dbReference type="ARBA" id="ARBA00022505"/>
    </source>
</evidence>
<organism evidence="8 9">
    <name type="scientific">Roseibium aggregatum (strain ATCC 25650 / DSM 13394 / JCM 20685 / NBRC 16684 / NCIMB 2208 / IAM 12614 / B1)</name>
    <name type="common">Stappia aggregata</name>
    <dbReference type="NCBI Taxonomy" id="384765"/>
    <lineage>
        <taxon>Bacteria</taxon>
        <taxon>Pseudomonadati</taxon>
        <taxon>Pseudomonadota</taxon>
        <taxon>Alphaproteobacteria</taxon>
        <taxon>Hyphomicrobiales</taxon>
        <taxon>Stappiaceae</taxon>
        <taxon>Roseibium</taxon>
    </lineage>
</organism>
<dbReference type="NCBIfam" id="TIGR01256">
    <property type="entry name" value="modA"/>
    <property type="match status" value="1"/>
</dbReference>
<feature type="chain" id="PRO_5002628288" evidence="7">
    <location>
        <begin position="32"/>
        <end position="262"/>
    </location>
</feature>
<dbReference type="GO" id="GO:1901359">
    <property type="term" value="F:tungstate binding"/>
    <property type="evidence" value="ECO:0007669"/>
    <property type="project" value="UniProtKB-ARBA"/>
</dbReference>
<dbReference type="CDD" id="cd13536">
    <property type="entry name" value="PBP2_EcModA"/>
    <property type="match status" value="1"/>
</dbReference>
<dbReference type="GeneID" id="68848380"/>
<dbReference type="RefSeq" id="WP_006937564.1">
    <property type="nucleotide sequence ID" value="NZ_AAUW01000016.1"/>
</dbReference>
<evidence type="ECO:0000256" key="6">
    <source>
        <dbReference type="PIRSR" id="PIRSR004846-1"/>
    </source>
</evidence>
<dbReference type="PANTHER" id="PTHR30632:SF17">
    <property type="entry name" value="MOLYBDATE-BINDING PROTEIN MODA"/>
    <property type="match status" value="1"/>
</dbReference>
<dbReference type="GO" id="GO:0030288">
    <property type="term" value="C:outer membrane-bounded periplasmic space"/>
    <property type="evidence" value="ECO:0007669"/>
    <property type="project" value="TreeGrafter"/>
</dbReference>
<keyword evidence="2 6" id="KW-0500">Molybdenum</keyword>
<feature type="binding site" evidence="6">
    <location>
        <position position="68"/>
    </location>
    <ligand>
        <name>molybdate</name>
        <dbReference type="ChEBI" id="CHEBI:36264"/>
    </ligand>
</feature>
<dbReference type="GO" id="GO:0046872">
    <property type="term" value="F:metal ion binding"/>
    <property type="evidence" value="ECO:0007669"/>
    <property type="project" value="UniProtKB-KW"/>
</dbReference>
<dbReference type="Pfam" id="PF13531">
    <property type="entry name" value="SBP_bac_11"/>
    <property type="match status" value="1"/>
</dbReference>
<proteinExistence type="inferred from homology"/>
<dbReference type="EMBL" id="AAUW01000016">
    <property type="protein sequence ID" value="EAV42177.1"/>
    <property type="molecule type" value="Genomic_DNA"/>
</dbReference>
<feature type="binding site" evidence="6">
    <location>
        <position position="197"/>
    </location>
    <ligand>
        <name>molybdate</name>
        <dbReference type="ChEBI" id="CHEBI:36264"/>
    </ligand>
</feature>
<dbReference type="Proteomes" id="UP000004848">
    <property type="component" value="Unassembled WGS sequence"/>
</dbReference>
<evidence type="ECO:0000256" key="3">
    <source>
        <dbReference type="ARBA" id="ARBA00022723"/>
    </source>
</evidence>
<evidence type="ECO:0000256" key="5">
    <source>
        <dbReference type="ARBA" id="ARBA00062515"/>
    </source>
</evidence>
<feature type="signal peptide" evidence="7">
    <location>
        <begin position="1"/>
        <end position="31"/>
    </location>
</feature>
<dbReference type="InterPro" id="IPR050682">
    <property type="entry name" value="ModA/WtpA"/>
</dbReference>
<reference evidence="8 9" key="1">
    <citation type="submission" date="2006-05" db="EMBL/GenBank/DDBJ databases">
        <authorList>
            <person name="King G."/>
            <person name="Ferriera S."/>
            <person name="Johnson J."/>
            <person name="Kravitz S."/>
            <person name="Beeson K."/>
            <person name="Sutton G."/>
            <person name="Rogers Y.-H."/>
            <person name="Friedman R."/>
            <person name="Frazier M."/>
            <person name="Venter J.C."/>
        </authorList>
    </citation>
    <scope>NUCLEOTIDE SEQUENCE [LARGE SCALE GENOMIC DNA]</scope>
    <source>
        <strain evidence="9">ATCC 25650 / DSM 13394 / JCM 20685 / NBRC 16684 / NCIMB 2208 / IAM 12614 / B1</strain>
    </source>
</reference>
<evidence type="ECO:0000313" key="9">
    <source>
        <dbReference type="Proteomes" id="UP000004848"/>
    </source>
</evidence>
<dbReference type="OrthoDB" id="9785015at2"/>
<feature type="binding site" evidence="6">
    <location>
        <position position="152"/>
    </location>
    <ligand>
        <name>molybdate</name>
        <dbReference type="ChEBI" id="CHEBI:36264"/>
    </ligand>
</feature>
<dbReference type="PANTHER" id="PTHR30632">
    <property type="entry name" value="MOLYBDATE-BINDING PERIPLASMIC PROTEIN"/>
    <property type="match status" value="1"/>
</dbReference>
<dbReference type="GO" id="GO:0030973">
    <property type="term" value="F:molybdate ion binding"/>
    <property type="evidence" value="ECO:0007669"/>
    <property type="project" value="TreeGrafter"/>
</dbReference>
<protein>
    <submittedName>
        <fullName evidence="8">ABC transporter, substrate binding protein (Molybdate)</fullName>
    </submittedName>
</protein>
<dbReference type="AlphaFoldDB" id="A0NYI1"/>
<evidence type="ECO:0000256" key="7">
    <source>
        <dbReference type="SAM" id="SignalP"/>
    </source>
</evidence>
<evidence type="ECO:0000256" key="1">
    <source>
        <dbReference type="ARBA" id="ARBA00009175"/>
    </source>
</evidence>
<dbReference type="eggNOG" id="COG0725">
    <property type="taxonomic scope" value="Bacteria"/>
</dbReference>
<dbReference type="GO" id="GO:0015689">
    <property type="term" value="P:molybdate ion transport"/>
    <property type="evidence" value="ECO:0007669"/>
    <property type="project" value="InterPro"/>
</dbReference>
<keyword evidence="3 6" id="KW-0479">Metal-binding</keyword>
<dbReference type="InterPro" id="IPR005950">
    <property type="entry name" value="ModA"/>
</dbReference>